<gene>
    <name evidence="2" type="ORF">SCHPADRAFT_948157</name>
</gene>
<keyword evidence="3" id="KW-1185">Reference proteome</keyword>
<proteinExistence type="predicted"/>
<sequence length="596" mass="65217">LKTGTHKLNPVTKFLNQFFLKWYLTFPDYSNGKKEVDADKLKKQIRSWFNNHTGVRAKVKNKRPRIAKIHTSGKAPRDPFAAVLLGETRTKQKLQPKQAYAAFLAAEGTPVKSKIEEEWKQMIEVNPELKDEKGAYLNFYSKRVGELYDATSLEVKAKVELFREDEHKRALESSAPPPLLLPHEESLPEDAKTLIIAIRTAQQALENVEYACECFANTVHRLTKANILIHVAGPEPASNGNMQVSAISAGTRLSDGKDIFQAHPELMERVEGTVKGFAKTCVDEDTINGIKLAYPSSSAMNPSATGTGTSSTDLDDESPSSATSQLTTHSQDEINSSTVVEHNPWVVQLSTPTRTSAPAKSKRVKFKEPLVSTLTEDTDQWQSSDDDEGDGRNQFPTMPNPSSLLSPSLEVVDSIDGDGDSRRFKLRGGKWVTPYELEVLQQRARNKMLMRELGIPDAVRAGVEASRKKLPPPLSQQRARILPDPRIQPARASKAQVSSYAIPGPDDLDTPSGLVDLDDTGLLPFDDAIELPSGPDSTPGSPSPSPKRSGEHGTSLLQIPALSSPISALTHGDERTDPTAQSVQAELGPTPSVEKN</sequence>
<dbReference type="AlphaFoldDB" id="A0A0H2QWK6"/>
<dbReference type="InParanoid" id="A0A0H2QWK6"/>
<protein>
    <submittedName>
        <fullName evidence="2">Uncharacterized protein</fullName>
    </submittedName>
</protein>
<dbReference type="Proteomes" id="UP000053477">
    <property type="component" value="Unassembled WGS sequence"/>
</dbReference>
<organism evidence="2 3">
    <name type="scientific">Schizopora paradoxa</name>
    <dbReference type="NCBI Taxonomy" id="27342"/>
    <lineage>
        <taxon>Eukaryota</taxon>
        <taxon>Fungi</taxon>
        <taxon>Dikarya</taxon>
        <taxon>Basidiomycota</taxon>
        <taxon>Agaricomycotina</taxon>
        <taxon>Agaricomycetes</taxon>
        <taxon>Hymenochaetales</taxon>
        <taxon>Schizoporaceae</taxon>
        <taxon>Schizopora</taxon>
    </lineage>
</organism>
<feature type="compositionally biased region" description="Polar residues" evidence="1">
    <location>
        <begin position="348"/>
        <end position="358"/>
    </location>
</feature>
<dbReference type="OrthoDB" id="2629708at2759"/>
<reference evidence="2 3" key="1">
    <citation type="submission" date="2015-04" db="EMBL/GenBank/DDBJ databases">
        <title>Complete genome sequence of Schizopora paradoxa KUC8140, a cosmopolitan wood degrader in East Asia.</title>
        <authorList>
            <consortium name="DOE Joint Genome Institute"/>
            <person name="Min B."/>
            <person name="Park H."/>
            <person name="Jang Y."/>
            <person name="Kim J.-J."/>
            <person name="Kim K.H."/>
            <person name="Pangilinan J."/>
            <person name="Lipzen A."/>
            <person name="Riley R."/>
            <person name="Grigoriev I.V."/>
            <person name="Spatafora J.W."/>
            <person name="Choi I.-G."/>
        </authorList>
    </citation>
    <scope>NUCLEOTIDE SEQUENCE [LARGE SCALE GENOMIC DNA]</scope>
    <source>
        <strain evidence="2 3">KUC8140</strain>
    </source>
</reference>
<feature type="non-terminal residue" evidence="2">
    <location>
        <position position="1"/>
    </location>
</feature>
<name>A0A0H2QWK6_9AGAM</name>
<dbReference type="EMBL" id="KQ086860">
    <property type="protein sequence ID" value="KLO03940.1"/>
    <property type="molecule type" value="Genomic_DNA"/>
</dbReference>
<evidence type="ECO:0000313" key="3">
    <source>
        <dbReference type="Proteomes" id="UP000053477"/>
    </source>
</evidence>
<feature type="non-terminal residue" evidence="2">
    <location>
        <position position="596"/>
    </location>
</feature>
<feature type="compositionally biased region" description="Polar residues" evidence="1">
    <location>
        <begin position="319"/>
        <end position="340"/>
    </location>
</feature>
<evidence type="ECO:0000256" key="1">
    <source>
        <dbReference type="SAM" id="MobiDB-lite"/>
    </source>
</evidence>
<accession>A0A0H2QWK6</accession>
<feature type="compositionally biased region" description="Acidic residues" evidence="1">
    <location>
        <begin position="376"/>
        <end position="389"/>
    </location>
</feature>
<feature type="region of interest" description="Disordered" evidence="1">
    <location>
        <begin position="464"/>
        <end position="596"/>
    </location>
</feature>
<feature type="compositionally biased region" description="Polar residues" evidence="1">
    <location>
        <begin position="295"/>
        <end position="304"/>
    </location>
</feature>
<evidence type="ECO:0000313" key="2">
    <source>
        <dbReference type="EMBL" id="KLO03940.1"/>
    </source>
</evidence>
<feature type="region of interest" description="Disordered" evidence="1">
    <location>
        <begin position="294"/>
        <end position="408"/>
    </location>
</feature>